<organism evidence="3 4">
    <name type="scientific">Gordonia araii NBRC 100433</name>
    <dbReference type="NCBI Taxonomy" id="1073574"/>
    <lineage>
        <taxon>Bacteria</taxon>
        <taxon>Bacillati</taxon>
        <taxon>Actinomycetota</taxon>
        <taxon>Actinomycetes</taxon>
        <taxon>Mycobacteriales</taxon>
        <taxon>Gordoniaceae</taxon>
        <taxon>Gordonia</taxon>
    </lineage>
</organism>
<comment type="caution">
    <text evidence="3">The sequence shown here is derived from an EMBL/GenBank/DDBJ whole genome shotgun (WGS) entry which is preliminary data.</text>
</comment>
<feature type="chain" id="PRO_5003495814" evidence="2">
    <location>
        <begin position="30"/>
        <end position="203"/>
    </location>
</feature>
<keyword evidence="2" id="KW-0732">Signal</keyword>
<keyword evidence="4" id="KW-1185">Reference proteome</keyword>
<dbReference type="STRING" id="1073574.GOARA_063_00640"/>
<feature type="region of interest" description="Disordered" evidence="1">
    <location>
        <begin position="181"/>
        <end position="203"/>
    </location>
</feature>
<dbReference type="Proteomes" id="UP000035088">
    <property type="component" value="Unassembled WGS sequence"/>
</dbReference>
<name>G7H4U0_9ACTN</name>
<gene>
    <name evidence="3" type="ORF">GOARA_063_00640</name>
</gene>
<evidence type="ECO:0000313" key="4">
    <source>
        <dbReference type="Proteomes" id="UP000035088"/>
    </source>
</evidence>
<sequence>MDLRKTTVRAIISSLAVIGFVASTGQAAAAPRSVPDGRCVISTTDRDRTIDSLMNHCTGQQILNLFAAAPLGAAPVGRKPLALLPVMHVRGKLAPYEQARAFTQTQSKFGSSLTFTKGPQGQPWVYKDYIFGRDIGAPLKKGVSTWDRKPAWTADFRADFFGVPVSIHEYRQLTPTVWISRDTGGTEKDPRAAKYSGGAMALG</sequence>
<dbReference type="AlphaFoldDB" id="G7H4U0"/>
<dbReference type="EMBL" id="BAEE01000063">
    <property type="protein sequence ID" value="GAB10865.1"/>
    <property type="molecule type" value="Genomic_DNA"/>
</dbReference>
<accession>G7H4U0</accession>
<protein>
    <submittedName>
        <fullName evidence="3">Uncharacterized protein</fullName>
    </submittedName>
</protein>
<evidence type="ECO:0000256" key="1">
    <source>
        <dbReference type="SAM" id="MobiDB-lite"/>
    </source>
</evidence>
<evidence type="ECO:0000256" key="2">
    <source>
        <dbReference type="SAM" id="SignalP"/>
    </source>
</evidence>
<evidence type="ECO:0000313" key="3">
    <source>
        <dbReference type="EMBL" id="GAB10865.1"/>
    </source>
</evidence>
<dbReference type="RefSeq" id="WP_007322940.1">
    <property type="nucleotide sequence ID" value="NZ_BAEE01000063.1"/>
</dbReference>
<proteinExistence type="predicted"/>
<feature type="signal peptide" evidence="2">
    <location>
        <begin position="1"/>
        <end position="29"/>
    </location>
</feature>
<reference evidence="3 4" key="1">
    <citation type="submission" date="2011-11" db="EMBL/GenBank/DDBJ databases">
        <title>Whole genome shotgun sequence of Gordonia araii NBRC 100433.</title>
        <authorList>
            <person name="Yoshida Y."/>
            <person name="Hosoyama A."/>
            <person name="Tsuchikane K."/>
            <person name="Katsumata H."/>
            <person name="Yamazaki S."/>
            <person name="Fujita N."/>
        </authorList>
    </citation>
    <scope>NUCLEOTIDE SEQUENCE [LARGE SCALE GENOMIC DNA]</scope>
    <source>
        <strain evidence="3 4">NBRC 100433</strain>
    </source>
</reference>